<dbReference type="PANTHER" id="PTHR46796">
    <property type="entry name" value="HTH-TYPE TRANSCRIPTIONAL ACTIVATOR RHAS-RELATED"/>
    <property type="match status" value="1"/>
</dbReference>
<reference evidence="5 6" key="1">
    <citation type="submission" date="2019-04" db="EMBL/GenBank/DDBJ databases">
        <title>Niastella caeni sp. nov., isolated from activated sludge.</title>
        <authorList>
            <person name="Sheng M."/>
        </authorList>
    </citation>
    <scope>NUCLEOTIDE SEQUENCE [LARGE SCALE GENOMIC DNA]</scope>
    <source>
        <strain evidence="5 6">HX-2-15</strain>
    </source>
</reference>
<proteinExistence type="predicted"/>
<evidence type="ECO:0000256" key="2">
    <source>
        <dbReference type="ARBA" id="ARBA00023125"/>
    </source>
</evidence>
<comment type="caution">
    <text evidence="5">The sequence shown here is derived from an EMBL/GenBank/DDBJ whole genome shotgun (WGS) entry which is preliminary data.</text>
</comment>
<dbReference type="PROSITE" id="PS01124">
    <property type="entry name" value="HTH_ARAC_FAMILY_2"/>
    <property type="match status" value="1"/>
</dbReference>
<protein>
    <submittedName>
        <fullName evidence="5">AraC family transcriptional regulator</fullName>
    </submittedName>
</protein>
<dbReference type="InterPro" id="IPR018060">
    <property type="entry name" value="HTH_AraC"/>
</dbReference>
<keyword evidence="6" id="KW-1185">Reference proteome</keyword>
<dbReference type="Proteomes" id="UP000306918">
    <property type="component" value="Unassembled WGS sequence"/>
</dbReference>
<dbReference type="RefSeq" id="WP_136578068.1">
    <property type="nucleotide sequence ID" value="NZ_STFF01000004.1"/>
</dbReference>
<keyword evidence="2" id="KW-0238">DNA-binding</keyword>
<keyword evidence="3" id="KW-0804">Transcription</keyword>
<dbReference type="SMART" id="SM00342">
    <property type="entry name" value="HTH_ARAC"/>
    <property type="match status" value="1"/>
</dbReference>
<dbReference type="AlphaFoldDB" id="A0A4S8HY01"/>
<organism evidence="5 6">
    <name type="scientific">Niastella caeni</name>
    <dbReference type="NCBI Taxonomy" id="2569763"/>
    <lineage>
        <taxon>Bacteria</taxon>
        <taxon>Pseudomonadati</taxon>
        <taxon>Bacteroidota</taxon>
        <taxon>Chitinophagia</taxon>
        <taxon>Chitinophagales</taxon>
        <taxon>Chitinophagaceae</taxon>
        <taxon>Niastella</taxon>
    </lineage>
</organism>
<keyword evidence="1" id="KW-0805">Transcription regulation</keyword>
<name>A0A4S8HY01_9BACT</name>
<evidence type="ECO:0000256" key="3">
    <source>
        <dbReference type="ARBA" id="ARBA00023163"/>
    </source>
</evidence>
<dbReference type="Gene3D" id="1.10.10.60">
    <property type="entry name" value="Homeodomain-like"/>
    <property type="match status" value="1"/>
</dbReference>
<dbReference type="Pfam" id="PF20240">
    <property type="entry name" value="DUF6597"/>
    <property type="match status" value="1"/>
</dbReference>
<evidence type="ECO:0000313" key="6">
    <source>
        <dbReference type="Proteomes" id="UP000306918"/>
    </source>
</evidence>
<dbReference type="GO" id="GO:0003700">
    <property type="term" value="F:DNA-binding transcription factor activity"/>
    <property type="evidence" value="ECO:0007669"/>
    <property type="project" value="InterPro"/>
</dbReference>
<dbReference type="InterPro" id="IPR046532">
    <property type="entry name" value="DUF6597"/>
</dbReference>
<evidence type="ECO:0000256" key="1">
    <source>
        <dbReference type="ARBA" id="ARBA00023015"/>
    </source>
</evidence>
<dbReference type="PANTHER" id="PTHR46796:SF13">
    <property type="entry name" value="HTH-TYPE TRANSCRIPTIONAL ACTIVATOR RHAS"/>
    <property type="match status" value="1"/>
</dbReference>
<evidence type="ECO:0000259" key="4">
    <source>
        <dbReference type="PROSITE" id="PS01124"/>
    </source>
</evidence>
<gene>
    <name evidence="5" type="ORF">FAM09_15615</name>
</gene>
<accession>A0A4S8HY01</accession>
<dbReference type="InterPro" id="IPR009057">
    <property type="entry name" value="Homeodomain-like_sf"/>
</dbReference>
<dbReference type="SUPFAM" id="SSF46689">
    <property type="entry name" value="Homeodomain-like"/>
    <property type="match status" value="2"/>
</dbReference>
<sequence length="269" mass="30585">MYKTTFPIPPLHKYVSCFWEGELVINANQVHTHHAIANSKVELLFCYAGNYVTTGVNGQPVKMPKASFYGQTTTSKQYISTARQNGFFGVRLYAHALPLLFSIPATMLTNQHIDIASLLNKQGAELSERIFLAPSFEERVQIAADFLLSRLQKKPAKLEHLEKRILSVYHSAQHLSICELANQANFSQRQFERHFKNLTGFSPKTYLKISRFESLASALSCQEGITSQKLTDMALDFGYYDQAHLNRHFKEFTGLSPSGYLKRQEVQNQ</sequence>
<dbReference type="EMBL" id="STFF01000004">
    <property type="protein sequence ID" value="THU38112.1"/>
    <property type="molecule type" value="Genomic_DNA"/>
</dbReference>
<dbReference type="InterPro" id="IPR050204">
    <property type="entry name" value="AraC_XylS_family_regulators"/>
</dbReference>
<dbReference type="Pfam" id="PF12833">
    <property type="entry name" value="HTH_18"/>
    <property type="match status" value="1"/>
</dbReference>
<evidence type="ECO:0000313" key="5">
    <source>
        <dbReference type="EMBL" id="THU38112.1"/>
    </source>
</evidence>
<feature type="domain" description="HTH araC/xylS-type" evidence="4">
    <location>
        <begin position="159"/>
        <end position="263"/>
    </location>
</feature>
<dbReference type="GO" id="GO:0043565">
    <property type="term" value="F:sequence-specific DNA binding"/>
    <property type="evidence" value="ECO:0007669"/>
    <property type="project" value="InterPro"/>
</dbReference>
<dbReference type="OrthoDB" id="323290at2"/>